<sequence>MRNRSPQRAQICITLWLPNEVLTEIIQNAPVADQATLCRVSKLFHGLVLPCLLREVALNESETLESFSLAMRKNPERADLVRSLTYRNWIGSSHRNSLFLIAAMKLMQRLEYLSINDDGWVVSQLADVSFPNLSSYAIQLSPNFSLLPNLRCYAGPPRFLSSFCFRNLGAVQMLCPPSFASVLEVLRAQADPDLILSLNHNSSLEAQVYLRDTLATLSGHMLYFKKLQLQGCHESVSLAPETINNITAYLSRSDRIEYFALHYWASPENNSVKIRGALETWVNACSTLRGCCFGEIAWVKVGEKWEECSREEFDTESGFSVFV</sequence>
<evidence type="ECO:0000259" key="1">
    <source>
        <dbReference type="Pfam" id="PF00646"/>
    </source>
</evidence>
<comment type="caution">
    <text evidence="2">The sequence shown here is derived from an EMBL/GenBank/DDBJ whole genome shotgun (WGS) entry which is preliminary data.</text>
</comment>
<gene>
    <name evidence="2" type="ORF">FB45DRAFT_1063009</name>
</gene>
<evidence type="ECO:0000313" key="2">
    <source>
        <dbReference type="EMBL" id="KAJ7619650.1"/>
    </source>
</evidence>
<dbReference type="InterPro" id="IPR036047">
    <property type="entry name" value="F-box-like_dom_sf"/>
</dbReference>
<accession>A0AAD7BG38</accession>
<dbReference type="InterPro" id="IPR001810">
    <property type="entry name" value="F-box_dom"/>
</dbReference>
<organism evidence="2 3">
    <name type="scientific">Roridomyces roridus</name>
    <dbReference type="NCBI Taxonomy" id="1738132"/>
    <lineage>
        <taxon>Eukaryota</taxon>
        <taxon>Fungi</taxon>
        <taxon>Dikarya</taxon>
        <taxon>Basidiomycota</taxon>
        <taxon>Agaricomycotina</taxon>
        <taxon>Agaricomycetes</taxon>
        <taxon>Agaricomycetidae</taxon>
        <taxon>Agaricales</taxon>
        <taxon>Marasmiineae</taxon>
        <taxon>Mycenaceae</taxon>
        <taxon>Roridomyces</taxon>
    </lineage>
</organism>
<evidence type="ECO:0000313" key="3">
    <source>
        <dbReference type="Proteomes" id="UP001221142"/>
    </source>
</evidence>
<dbReference type="SUPFAM" id="SSF81383">
    <property type="entry name" value="F-box domain"/>
    <property type="match status" value="1"/>
</dbReference>
<dbReference type="Pfam" id="PF00646">
    <property type="entry name" value="F-box"/>
    <property type="match status" value="1"/>
</dbReference>
<protein>
    <recommendedName>
        <fullName evidence="1">F-box domain-containing protein</fullName>
    </recommendedName>
</protein>
<feature type="domain" description="F-box" evidence="1">
    <location>
        <begin position="16"/>
        <end position="48"/>
    </location>
</feature>
<proteinExistence type="predicted"/>
<dbReference type="AlphaFoldDB" id="A0AAD7BG38"/>
<dbReference type="Proteomes" id="UP001221142">
    <property type="component" value="Unassembled WGS sequence"/>
</dbReference>
<dbReference type="EMBL" id="JARKIF010000018">
    <property type="protein sequence ID" value="KAJ7619650.1"/>
    <property type="molecule type" value="Genomic_DNA"/>
</dbReference>
<reference evidence="2" key="1">
    <citation type="submission" date="2023-03" db="EMBL/GenBank/DDBJ databases">
        <title>Massive genome expansion in bonnet fungi (Mycena s.s.) driven by repeated elements and novel gene families across ecological guilds.</title>
        <authorList>
            <consortium name="Lawrence Berkeley National Laboratory"/>
            <person name="Harder C.B."/>
            <person name="Miyauchi S."/>
            <person name="Viragh M."/>
            <person name="Kuo A."/>
            <person name="Thoen E."/>
            <person name="Andreopoulos B."/>
            <person name="Lu D."/>
            <person name="Skrede I."/>
            <person name="Drula E."/>
            <person name="Henrissat B."/>
            <person name="Morin E."/>
            <person name="Kohler A."/>
            <person name="Barry K."/>
            <person name="LaButti K."/>
            <person name="Morin E."/>
            <person name="Salamov A."/>
            <person name="Lipzen A."/>
            <person name="Mereny Z."/>
            <person name="Hegedus B."/>
            <person name="Baldrian P."/>
            <person name="Stursova M."/>
            <person name="Weitz H."/>
            <person name="Taylor A."/>
            <person name="Grigoriev I.V."/>
            <person name="Nagy L.G."/>
            <person name="Martin F."/>
            <person name="Kauserud H."/>
        </authorList>
    </citation>
    <scope>NUCLEOTIDE SEQUENCE</scope>
    <source>
        <strain evidence="2">9284</strain>
    </source>
</reference>
<keyword evidence="3" id="KW-1185">Reference proteome</keyword>
<name>A0AAD7BG38_9AGAR</name>